<name>A0A0E9S3W7_ANGAN</name>
<reference evidence="1" key="1">
    <citation type="submission" date="2014-11" db="EMBL/GenBank/DDBJ databases">
        <authorList>
            <person name="Amaro Gonzalez C."/>
        </authorList>
    </citation>
    <scope>NUCLEOTIDE SEQUENCE</scope>
</reference>
<organism evidence="1">
    <name type="scientific">Anguilla anguilla</name>
    <name type="common">European freshwater eel</name>
    <name type="synonym">Muraena anguilla</name>
    <dbReference type="NCBI Taxonomy" id="7936"/>
    <lineage>
        <taxon>Eukaryota</taxon>
        <taxon>Metazoa</taxon>
        <taxon>Chordata</taxon>
        <taxon>Craniata</taxon>
        <taxon>Vertebrata</taxon>
        <taxon>Euteleostomi</taxon>
        <taxon>Actinopterygii</taxon>
        <taxon>Neopterygii</taxon>
        <taxon>Teleostei</taxon>
        <taxon>Anguilliformes</taxon>
        <taxon>Anguillidae</taxon>
        <taxon>Anguilla</taxon>
    </lineage>
</organism>
<evidence type="ECO:0000313" key="1">
    <source>
        <dbReference type="EMBL" id="JAH35335.1"/>
    </source>
</evidence>
<proteinExistence type="predicted"/>
<sequence length="49" mass="5607">MLKIEQPFPFKATFSSVCSWCSHCPNARTAVRRITVTPFILNFLSIYAL</sequence>
<reference evidence="1" key="2">
    <citation type="journal article" date="2015" name="Fish Shellfish Immunol.">
        <title>Early steps in the European eel (Anguilla anguilla)-Vibrio vulnificus interaction in the gills: Role of the RtxA13 toxin.</title>
        <authorList>
            <person name="Callol A."/>
            <person name="Pajuelo D."/>
            <person name="Ebbesson L."/>
            <person name="Teles M."/>
            <person name="MacKenzie S."/>
            <person name="Amaro C."/>
        </authorList>
    </citation>
    <scope>NUCLEOTIDE SEQUENCE</scope>
</reference>
<accession>A0A0E9S3W7</accession>
<dbReference type="AlphaFoldDB" id="A0A0E9S3W7"/>
<protein>
    <submittedName>
        <fullName evidence="1">Uncharacterized protein</fullName>
    </submittedName>
</protein>
<dbReference type="EMBL" id="GBXM01073242">
    <property type="protein sequence ID" value="JAH35335.1"/>
    <property type="molecule type" value="Transcribed_RNA"/>
</dbReference>